<keyword evidence="1" id="KW-0472">Membrane</keyword>
<dbReference type="EMBL" id="JNFH02000002">
    <property type="protein sequence ID" value="KKF40076.1"/>
    <property type="molecule type" value="Genomic_DNA"/>
</dbReference>
<reference evidence="2 3" key="1">
    <citation type="journal article" date="2015" name="Genome Announc.">
        <title>Draft genome sequence of a Halorubrum H3 strain isolated from the burlinskoye salt lake (Altai Krai, Russia).</title>
        <authorList>
            <person name="Rozanov A.S."/>
            <person name="Bryanskaya A.V."/>
            <person name="Malup T.K."/>
            <person name="Kotenko A.V."/>
            <person name="Peltek S.E."/>
        </authorList>
    </citation>
    <scope>NUCLEOTIDE SEQUENCE [LARGE SCALE GENOMIC DNA]</scope>
    <source>
        <strain evidence="2 3">H3</strain>
    </source>
</reference>
<comment type="caution">
    <text evidence="2">The sequence shown here is derived from an EMBL/GenBank/DDBJ whole genome shotgun (WGS) entry which is preliminary data.</text>
</comment>
<accession>A0A0F8AVX6</accession>
<feature type="transmembrane region" description="Helical" evidence="1">
    <location>
        <begin position="25"/>
        <end position="47"/>
    </location>
</feature>
<name>A0A0F8AVX6_9EURY</name>
<organism evidence="2 3">
    <name type="scientific">Halorubrum saccharovorum</name>
    <dbReference type="NCBI Taxonomy" id="2248"/>
    <lineage>
        <taxon>Archaea</taxon>
        <taxon>Methanobacteriati</taxon>
        <taxon>Methanobacteriota</taxon>
        <taxon>Stenosarchaea group</taxon>
        <taxon>Halobacteria</taxon>
        <taxon>Halobacteriales</taxon>
        <taxon>Haloferacaceae</taxon>
        <taxon>Halorubrum</taxon>
    </lineage>
</organism>
<protein>
    <submittedName>
        <fullName evidence="2">Uncharacterized protein</fullName>
    </submittedName>
</protein>
<evidence type="ECO:0000256" key="1">
    <source>
        <dbReference type="SAM" id="Phobius"/>
    </source>
</evidence>
<sequence>MTTPINAEAESYSPPDHNNKTGENLVWPLLECLGGGISAGVVLLLLLPMLADVMSPLGALASTGLVITVLFLWMFLWTLTAVTRKRVIGEQSH</sequence>
<evidence type="ECO:0000313" key="3">
    <source>
        <dbReference type="Proteomes" id="UP000053331"/>
    </source>
</evidence>
<gene>
    <name evidence="2" type="ORF">FK85_23195</name>
</gene>
<keyword evidence="1" id="KW-1133">Transmembrane helix</keyword>
<evidence type="ECO:0000313" key="2">
    <source>
        <dbReference type="EMBL" id="KKF40076.1"/>
    </source>
</evidence>
<feature type="transmembrane region" description="Helical" evidence="1">
    <location>
        <begin position="59"/>
        <end position="79"/>
    </location>
</feature>
<proteinExistence type="predicted"/>
<dbReference type="AlphaFoldDB" id="A0A0F8AVX6"/>
<keyword evidence="3" id="KW-1185">Reference proteome</keyword>
<dbReference type="Proteomes" id="UP000053331">
    <property type="component" value="Unassembled WGS sequence"/>
</dbReference>
<keyword evidence="1" id="KW-0812">Transmembrane</keyword>